<reference evidence="2 3" key="1">
    <citation type="submission" date="2015-11" db="EMBL/GenBank/DDBJ databases">
        <title>Genomic analysis of 38 Legionella species identifies large and diverse effector repertoires.</title>
        <authorList>
            <person name="Burstein D."/>
            <person name="Amaro F."/>
            <person name="Zusman T."/>
            <person name="Lifshitz Z."/>
            <person name="Cohen O."/>
            <person name="Gilbert J.A."/>
            <person name="Pupko T."/>
            <person name="Shuman H.A."/>
            <person name="Segal G."/>
        </authorList>
    </citation>
    <scope>NUCLEOTIDE SEQUENCE [LARGE SCALE GENOMIC DNA]</scope>
    <source>
        <strain evidence="2 3">SE-32A-C8</strain>
    </source>
</reference>
<evidence type="ECO:0000313" key="3">
    <source>
        <dbReference type="Proteomes" id="UP000054773"/>
    </source>
</evidence>
<evidence type="ECO:0000256" key="1">
    <source>
        <dbReference type="SAM" id="Coils"/>
    </source>
</evidence>
<dbReference type="EMBL" id="LNYA01000034">
    <property type="protein sequence ID" value="KTC94641.1"/>
    <property type="molecule type" value="Genomic_DNA"/>
</dbReference>
<dbReference type="PATRIC" id="fig|448.7.peg.2949"/>
<dbReference type="STRING" id="448.Lery_2808"/>
<dbReference type="RefSeq" id="WP_058527879.1">
    <property type="nucleotide sequence ID" value="NZ_CAAAHY010000005.1"/>
</dbReference>
<protein>
    <submittedName>
        <fullName evidence="2">Uncharacterized protein</fullName>
    </submittedName>
</protein>
<dbReference type="OrthoDB" id="5646094at2"/>
<keyword evidence="3" id="KW-1185">Reference proteome</keyword>
<feature type="coiled-coil region" evidence="1">
    <location>
        <begin position="362"/>
        <end position="389"/>
    </location>
</feature>
<dbReference type="Proteomes" id="UP000054773">
    <property type="component" value="Unassembled WGS sequence"/>
</dbReference>
<comment type="caution">
    <text evidence="2">The sequence shown here is derived from an EMBL/GenBank/DDBJ whole genome shotgun (WGS) entry which is preliminary data.</text>
</comment>
<accession>A0A0W0TGA0</accession>
<keyword evidence="1" id="KW-0175">Coiled coil</keyword>
<organism evidence="2 3">
    <name type="scientific">Legionella erythra</name>
    <dbReference type="NCBI Taxonomy" id="448"/>
    <lineage>
        <taxon>Bacteria</taxon>
        <taxon>Pseudomonadati</taxon>
        <taxon>Pseudomonadota</taxon>
        <taxon>Gammaproteobacteria</taxon>
        <taxon>Legionellales</taxon>
        <taxon>Legionellaceae</taxon>
        <taxon>Legionella</taxon>
    </lineage>
</organism>
<dbReference type="AlphaFoldDB" id="A0A0W0TGA0"/>
<name>A0A0W0TGA0_LEGER</name>
<sequence length="421" mass="47550">MQTKSEDKSSIKRIKLEPPYNAGDCGYYALFTGILYLALRSEKDNGIKKTLDDSHALSEILEIMRSNTSLSNSNTTILKQMLDSLASGEWDKISYSELLDDFSNALRNRLMNSSWGRGYFKTVIQEGAWSFDHSSWSELPSFKKLENRIFDRMLEIVGNSIVEAEEAGEIRFRATLEVCKKLNENELEKMAEEVVKQHYGPGSQKVWVSRDFLEFLCQTLFSSTTLLFDEKGVEISSKGVSECHWYLDLPDDQPATALIDVANKGYMKDLRVIDRFVIVNKPIANLNEKKEALKELDQVCQSNIAEFKETLQIVQLQIKPGNELVTALGYFDKEPPDEPTISTAILPFLAEEDSLMTHYTQLVLLSKAIHQSQTKIAQLQEDIKVMKTQSSSKVTGVTGFFATTSTISHIEKDCDNSPNCS</sequence>
<evidence type="ECO:0000313" key="2">
    <source>
        <dbReference type="EMBL" id="KTC94641.1"/>
    </source>
</evidence>
<gene>
    <name evidence="2" type="ORF">Lery_2808</name>
</gene>
<proteinExistence type="predicted"/>